<comment type="caution">
    <text evidence="1">The sequence shown here is derived from an EMBL/GenBank/DDBJ whole genome shotgun (WGS) entry which is preliminary data.</text>
</comment>
<dbReference type="EMBL" id="LAZR01000746">
    <property type="protein sequence ID" value="KKN58878.1"/>
    <property type="molecule type" value="Genomic_DNA"/>
</dbReference>
<organism evidence="1">
    <name type="scientific">marine sediment metagenome</name>
    <dbReference type="NCBI Taxonomy" id="412755"/>
    <lineage>
        <taxon>unclassified sequences</taxon>
        <taxon>metagenomes</taxon>
        <taxon>ecological metagenomes</taxon>
    </lineage>
</organism>
<accession>A0A0F9UZ46</accession>
<proteinExistence type="predicted"/>
<evidence type="ECO:0000313" key="1">
    <source>
        <dbReference type="EMBL" id="KKN58878.1"/>
    </source>
</evidence>
<protein>
    <submittedName>
        <fullName evidence="1">Uncharacterized protein</fullName>
    </submittedName>
</protein>
<gene>
    <name evidence="1" type="ORF">LCGC14_0547850</name>
</gene>
<sequence length="54" mass="6439">MKEIFEIRIDSSNIRKNDMTSNRFYIESNVDSLLTINDIKNLIFLNFKKVDDVK</sequence>
<name>A0A0F9UZ46_9ZZZZ</name>
<dbReference type="AlphaFoldDB" id="A0A0F9UZ46"/>
<reference evidence="1" key="1">
    <citation type="journal article" date="2015" name="Nature">
        <title>Complex archaea that bridge the gap between prokaryotes and eukaryotes.</title>
        <authorList>
            <person name="Spang A."/>
            <person name="Saw J.H."/>
            <person name="Jorgensen S.L."/>
            <person name="Zaremba-Niedzwiedzka K."/>
            <person name="Martijn J."/>
            <person name="Lind A.E."/>
            <person name="van Eijk R."/>
            <person name="Schleper C."/>
            <person name="Guy L."/>
            <person name="Ettema T.J."/>
        </authorList>
    </citation>
    <scope>NUCLEOTIDE SEQUENCE</scope>
</reference>